<name>A0ABW7YU56_9ACTN</name>
<evidence type="ECO:0000313" key="2">
    <source>
        <dbReference type="EMBL" id="MFI6499449.1"/>
    </source>
</evidence>
<evidence type="ECO:0000259" key="1">
    <source>
        <dbReference type="Pfam" id="PF18029"/>
    </source>
</evidence>
<protein>
    <submittedName>
        <fullName evidence="2">VOC family protein</fullName>
    </submittedName>
</protein>
<feature type="domain" description="Glyoxalase-like" evidence="1">
    <location>
        <begin position="6"/>
        <end position="142"/>
    </location>
</feature>
<dbReference type="Pfam" id="PF18029">
    <property type="entry name" value="Glyoxalase_6"/>
    <property type="match status" value="1"/>
</dbReference>
<dbReference type="InterPro" id="IPR029068">
    <property type="entry name" value="Glyas_Bleomycin-R_OHBP_Dase"/>
</dbReference>
<reference evidence="2 3" key="1">
    <citation type="submission" date="2024-10" db="EMBL/GenBank/DDBJ databases">
        <title>The Natural Products Discovery Center: Release of the First 8490 Sequenced Strains for Exploring Actinobacteria Biosynthetic Diversity.</title>
        <authorList>
            <person name="Kalkreuter E."/>
            <person name="Kautsar S.A."/>
            <person name="Yang D."/>
            <person name="Bader C.D."/>
            <person name="Teijaro C.N."/>
            <person name="Fluegel L."/>
            <person name="Davis C.M."/>
            <person name="Simpson J.R."/>
            <person name="Lauterbach L."/>
            <person name="Steele A.D."/>
            <person name="Gui C."/>
            <person name="Meng S."/>
            <person name="Li G."/>
            <person name="Viehrig K."/>
            <person name="Ye F."/>
            <person name="Su P."/>
            <person name="Kiefer A.F."/>
            <person name="Nichols A."/>
            <person name="Cepeda A.J."/>
            <person name="Yan W."/>
            <person name="Fan B."/>
            <person name="Jiang Y."/>
            <person name="Adhikari A."/>
            <person name="Zheng C.-J."/>
            <person name="Schuster L."/>
            <person name="Cowan T.M."/>
            <person name="Smanski M.J."/>
            <person name="Chevrette M.G."/>
            <person name="De Carvalho L.P.S."/>
            <person name="Shen B."/>
        </authorList>
    </citation>
    <scope>NUCLEOTIDE SEQUENCE [LARGE SCALE GENOMIC DNA]</scope>
    <source>
        <strain evidence="2 3">NPDC050545</strain>
    </source>
</reference>
<comment type="caution">
    <text evidence="2">The sequence shown here is derived from an EMBL/GenBank/DDBJ whole genome shotgun (WGS) entry which is preliminary data.</text>
</comment>
<accession>A0ABW7YU56</accession>
<evidence type="ECO:0000313" key="3">
    <source>
        <dbReference type="Proteomes" id="UP001612741"/>
    </source>
</evidence>
<gene>
    <name evidence="2" type="ORF">ACIBG2_18830</name>
</gene>
<keyword evidence="3" id="KW-1185">Reference proteome</keyword>
<organism evidence="2 3">
    <name type="scientific">Nonomuraea typhae</name>
    <dbReference type="NCBI Taxonomy" id="2603600"/>
    <lineage>
        <taxon>Bacteria</taxon>
        <taxon>Bacillati</taxon>
        <taxon>Actinomycetota</taxon>
        <taxon>Actinomycetes</taxon>
        <taxon>Streptosporangiales</taxon>
        <taxon>Streptosporangiaceae</taxon>
        <taxon>Nonomuraea</taxon>
    </lineage>
</organism>
<dbReference type="EMBL" id="JBITGY010000005">
    <property type="protein sequence ID" value="MFI6499449.1"/>
    <property type="molecule type" value="Genomic_DNA"/>
</dbReference>
<dbReference type="PANTHER" id="PTHR35908">
    <property type="entry name" value="HYPOTHETICAL FUSION PROTEIN"/>
    <property type="match status" value="1"/>
</dbReference>
<dbReference type="Proteomes" id="UP001612741">
    <property type="component" value="Unassembled WGS sequence"/>
</dbReference>
<dbReference type="SUPFAM" id="SSF54593">
    <property type="entry name" value="Glyoxalase/Bleomycin resistance protein/Dihydroxybiphenyl dioxygenase"/>
    <property type="match status" value="1"/>
</dbReference>
<sequence length="142" mass="16137">MDVEVQVAFDCADPQKLAEFWAEAIAGYAFPPPPDGYATWESWAEGENIPEAERNTMRVLIDRSGRRPNLYFQQVPEAKPAKNRLHLDVNVSRGLSGEERTHRIEEEVARLTKLGATVLERRTPPERWVVMADVEGNEFCVV</sequence>
<dbReference type="Gene3D" id="3.10.180.10">
    <property type="entry name" value="2,3-Dihydroxybiphenyl 1,2-Dioxygenase, domain 1"/>
    <property type="match status" value="1"/>
</dbReference>
<dbReference type="RefSeq" id="WP_397082759.1">
    <property type="nucleotide sequence ID" value="NZ_JBITGY010000005.1"/>
</dbReference>
<dbReference type="InterPro" id="IPR041581">
    <property type="entry name" value="Glyoxalase_6"/>
</dbReference>
<dbReference type="PANTHER" id="PTHR35908:SF1">
    <property type="entry name" value="CONSERVED PROTEIN"/>
    <property type="match status" value="1"/>
</dbReference>
<proteinExistence type="predicted"/>